<dbReference type="AlphaFoldDB" id="A0A448X1F0"/>
<proteinExistence type="predicted"/>
<dbReference type="Proteomes" id="UP000784294">
    <property type="component" value="Unassembled WGS sequence"/>
</dbReference>
<evidence type="ECO:0000313" key="2">
    <source>
        <dbReference type="Proteomes" id="UP000784294"/>
    </source>
</evidence>
<name>A0A448X1F0_9PLAT</name>
<keyword evidence="2" id="KW-1185">Reference proteome</keyword>
<protein>
    <submittedName>
        <fullName evidence="1">Uncharacterized protein</fullName>
    </submittedName>
</protein>
<comment type="caution">
    <text evidence="1">The sequence shown here is derived from an EMBL/GenBank/DDBJ whole genome shotgun (WGS) entry which is preliminary data.</text>
</comment>
<gene>
    <name evidence="1" type="ORF">PXEA_LOCUS19006</name>
</gene>
<dbReference type="EMBL" id="CAAALY010074823">
    <property type="protein sequence ID" value="VEL25566.1"/>
    <property type="molecule type" value="Genomic_DNA"/>
</dbReference>
<reference evidence="1" key="1">
    <citation type="submission" date="2018-11" db="EMBL/GenBank/DDBJ databases">
        <authorList>
            <consortium name="Pathogen Informatics"/>
        </authorList>
    </citation>
    <scope>NUCLEOTIDE SEQUENCE</scope>
</reference>
<accession>A0A448X1F0</accession>
<organism evidence="1 2">
    <name type="scientific">Protopolystoma xenopodis</name>
    <dbReference type="NCBI Taxonomy" id="117903"/>
    <lineage>
        <taxon>Eukaryota</taxon>
        <taxon>Metazoa</taxon>
        <taxon>Spiralia</taxon>
        <taxon>Lophotrochozoa</taxon>
        <taxon>Platyhelminthes</taxon>
        <taxon>Monogenea</taxon>
        <taxon>Polyopisthocotylea</taxon>
        <taxon>Polystomatidea</taxon>
        <taxon>Polystomatidae</taxon>
        <taxon>Protopolystoma</taxon>
    </lineage>
</organism>
<evidence type="ECO:0000313" key="1">
    <source>
        <dbReference type="EMBL" id="VEL25566.1"/>
    </source>
</evidence>
<sequence length="148" mass="16287">MSLFSHLPPHYGYSVSSFSVFTLGEATFAYTRASLLHLSPSWPTLRLAWCTLPETRSTSHVTVLQPATSTAPSPYRLIATNPVNLPPAPVRSLCLSSFARSLARWLDHSLAHSFLRRLTQLHTHTHTPTSTLSISASRHLCPLGPDSN</sequence>